<dbReference type="Proteomes" id="UP001500280">
    <property type="component" value="Unassembled WGS sequence"/>
</dbReference>
<organism evidence="1 2">
    <name type="scientific">Kribbella yunnanensis</name>
    <dbReference type="NCBI Taxonomy" id="190194"/>
    <lineage>
        <taxon>Bacteria</taxon>
        <taxon>Bacillati</taxon>
        <taxon>Actinomycetota</taxon>
        <taxon>Actinomycetes</taxon>
        <taxon>Propionibacteriales</taxon>
        <taxon>Kribbellaceae</taxon>
        <taxon>Kribbella</taxon>
    </lineage>
</organism>
<sequence length="53" mass="5978">MQFRPDGTLLEVAIGRGDAPEERPAGRWTADGRVTNGRIITATPDRLEIRWEE</sequence>
<comment type="caution">
    <text evidence="1">The sequence shown here is derived from an EMBL/GenBank/DDBJ whole genome shotgun (WGS) entry which is preliminary data.</text>
</comment>
<accession>A0ABP4SUR2</accession>
<name>A0ABP4SUR2_9ACTN</name>
<gene>
    <name evidence="1" type="ORF">GCM10009745_21780</name>
</gene>
<reference evidence="2" key="1">
    <citation type="journal article" date="2019" name="Int. J. Syst. Evol. Microbiol.">
        <title>The Global Catalogue of Microorganisms (GCM) 10K type strain sequencing project: providing services to taxonomists for standard genome sequencing and annotation.</title>
        <authorList>
            <consortium name="The Broad Institute Genomics Platform"/>
            <consortium name="The Broad Institute Genome Sequencing Center for Infectious Disease"/>
            <person name="Wu L."/>
            <person name="Ma J."/>
        </authorList>
    </citation>
    <scope>NUCLEOTIDE SEQUENCE [LARGE SCALE GENOMIC DNA]</scope>
    <source>
        <strain evidence="2">JCM 14307</strain>
    </source>
</reference>
<keyword evidence="2" id="KW-1185">Reference proteome</keyword>
<evidence type="ECO:0000313" key="1">
    <source>
        <dbReference type="EMBL" id="GAA1677921.1"/>
    </source>
</evidence>
<proteinExistence type="predicted"/>
<dbReference type="EMBL" id="BAAANF010000007">
    <property type="protein sequence ID" value="GAA1677921.1"/>
    <property type="molecule type" value="Genomic_DNA"/>
</dbReference>
<evidence type="ECO:0000313" key="2">
    <source>
        <dbReference type="Proteomes" id="UP001500280"/>
    </source>
</evidence>
<dbReference type="RefSeq" id="WP_344149080.1">
    <property type="nucleotide sequence ID" value="NZ_BAAANF010000007.1"/>
</dbReference>
<protein>
    <submittedName>
        <fullName evidence="1">Uncharacterized protein</fullName>
    </submittedName>
</protein>